<comment type="function">
    <text evidence="12">Catalyzes the conversion of heme O to heme A by two successive hydroxylations of the methyl group at C8. The first hydroxylation forms heme I, the second hydroxylation results in an unstable dihydroxymethyl group, which spontaneously dehydrates, resulting in the formyl group of heme A.</text>
</comment>
<comment type="subcellular location">
    <subcellularLocation>
        <location evidence="12">Cell membrane</location>
        <topology evidence="12">Multi-pass membrane protein</topology>
    </subcellularLocation>
    <subcellularLocation>
        <location evidence="2">Membrane</location>
        <topology evidence="2">Multi-pass membrane protein</topology>
    </subcellularLocation>
</comment>
<feature type="transmembrane region" description="Helical" evidence="12">
    <location>
        <begin position="147"/>
        <end position="165"/>
    </location>
</feature>
<evidence type="ECO:0000256" key="8">
    <source>
        <dbReference type="ARBA" id="ARBA00023133"/>
    </source>
</evidence>
<dbReference type="InterPro" id="IPR023754">
    <property type="entry name" value="HemeA_Synthase_type2"/>
</dbReference>
<feature type="binding site" description="axial binding residue" evidence="12">
    <location>
        <position position="346"/>
    </location>
    <ligand>
        <name>heme</name>
        <dbReference type="ChEBI" id="CHEBI:30413"/>
    </ligand>
    <ligandPart>
        <name>Fe</name>
        <dbReference type="ChEBI" id="CHEBI:18248"/>
    </ligandPart>
</feature>
<feature type="transmembrane region" description="Helical" evidence="12">
    <location>
        <begin position="185"/>
        <end position="205"/>
    </location>
</feature>
<dbReference type="EMBL" id="CP060052">
    <property type="protein sequence ID" value="QNE05619.1"/>
    <property type="molecule type" value="Genomic_DNA"/>
</dbReference>
<dbReference type="GO" id="GO:0046872">
    <property type="term" value="F:metal ion binding"/>
    <property type="evidence" value="ECO:0007669"/>
    <property type="project" value="UniProtKB-KW"/>
</dbReference>
<evidence type="ECO:0000256" key="9">
    <source>
        <dbReference type="ARBA" id="ARBA00023136"/>
    </source>
</evidence>
<comment type="similarity">
    <text evidence="12">Belongs to the COX15/CtaA family. Type 2 subfamily.</text>
</comment>
<comment type="subunit">
    <text evidence="12">Interacts with CtaB.</text>
</comment>
<dbReference type="Proteomes" id="UP000515297">
    <property type="component" value="Chromosome"/>
</dbReference>
<feature type="transmembrane region" description="Helical" evidence="12">
    <location>
        <begin position="317"/>
        <end position="342"/>
    </location>
</feature>
<name>A0A7G6VV54_9SPHN</name>
<keyword evidence="4 12" id="KW-0479">Metal-binding</keyword>
<keyword evidence="9 12" id="KW-0472">Membrane</keyword>
<evidence type="ECO:0000256" key="1">
    <source>
        <dbReference type="ARBA" id="ARBA00001970"/>
    </source>
</evidence>
<feature type="transmembrane region" description="Helical" evidence="12">
    <location>
        <begin position="33"/>
        <end position="53"/>
    </location>
</feature>
<feature type="transmembrane region" description="Helical" evidence="12">
    <location>
        <begin position="117"/>
        <end position="135"/>
    </location>
</feature>
<evidence type="ECO:0000256" key="10">
    <source>
        <dbReference type="ARBA" id="ARBA00044501"/>
    </source>
</evidence>
<comment type="cofactor">
    <cofactor evidence="1 12">
        <name>heme b</name>
        <dbReference type="ChEBI" id="CHEBI:60344"/>
    </cofactor>
</comment>
<gene>
    <name evidence="12" type="primary">ctaA</name>
    <name evidence="13" type="ORF">H4O24_02685</name>
</gene>
<feature type="transmembrane region" description="Helical" evidence="12">
    <location>
        <begin position="217"/>
        <end position="239"/>
    </location>
</feature>
<accession>A0A7G6VV54</accession>
<evidence type="ECO:0000256" key="6">
    <source>
        <dbReference type="ARBA" id="ARBA00023002"/>
    </source>
</evidence>
<feature type="transmembrane region" description="Helical" evidence="12">
    <location>
        <begin position="348"/>
        <end position="366"/>
    </location>
</feature>
<dbReference type="EC" id="1.17.99.9" evidence="12"/>
<dbReference type="GO" id="GO:0006784">
    <property type="term" value="P:heme A biosynthetic process"/>
    <property type="evidence" value="ECO:0007669"/>
    <property type="project" value="UniProtKB-UniRule"/>
</dbReference>
<dbReference type="GO" id="GO:0005886">
    <property type="term" value="C:plasma membrane"/>
    <property type="evidence" value="ECO:0007669"/>
    <property type="project" value="UniProtKB-SubCell"/>
</dbReference>
<feature type="binding site" description="axial binding residue" evidence="12">
    <location>
        <position position="290"/>
    </location>
    <ligand>
        <name>heme</name>
        <dbReference type="ChEBI" id="CHEBI:30413"/>
    </ligand>
    <ligandPart>
        <name>Fe</name>
        <dbReference type="ChEBI" id="CHEBI:18248"/>
    </ligandPart>
</feature>
<dbReference type="PANTHER" id="PTHR23289:SF2">
    <property type="entry name" value="CYTOCHROME C OXIDASE ASSEMBLY PROTEIN COX15 HOMOLOG"/>
    <property type="match status" value="1"/>
</dbReference>
<dbReference type="HAMAP" id="MF_01665">
    <property type="entry name" value="HemeA_synth_type2"/>
    <property type="match status" value="1"/>
</dbReference>
<feature type="transmembrane region" description="Helical" evidence="12">
    <location>
        <begin position="284"/>
        <end position="305"/>
    </location>
</feature>
<evidence type="ECO:0000256" key="11">
    <source>
        <dbReference type="ARBA" id="ARBA00048044"/>
    </source>
</evidence>
<proteinExistence type="inferred from homology"/>
<keyword evidence="7 12" id="KW-0408">Iron</keyword>
<comment type="catalytic activity">
    <reaction evidence="11">
        <text>Fe(II)-heme o + 2 A + H2O = Fe(II)-heme a + 2 AH2</text>
        <dbReference type="Rhea" id="RHEA:63388"/>
        <dbReference type="ChEBI" id="CHEBI:13193"/>
        <dbReference type="ChEBI" id="CHEBI:15377"/>
        <dbReference type="ChEBI" id="CHEBI:17499"/>
        <dbReference type="ChEBI" id="CHEBI:60530"/>
        <dbReference type="ChEBI" id="CHEBI:61715"/>
        <dbReference type="EC" id="1.17.99.9"/>
    </reaction>
    <physiologicalReaction direction="left-to-right" evidence="11">
        <dbReference type="Rhea" id="RHEA:63389"/>
    </physiologicalReaction>
</comment>
<keyword evidence="5 12" id="KW-1133">Transmembrane helix</keyword>
<dbReference type="AlphaFoldDB" id="A0A7G6VV54"/>
<evidence type="ECO:0000313" key="14">
    <source>
        <dbReference type="Proteomes" id="UP000515297"/>
    </source>
</evidence>
<dbReference type="PANTHER" id="PTHR23289">
    <property type="entry name" value="CYTOCHROME C OXIDASE ASSEMBLY PROTEIN COX15"/>
    <property type="match status" value="1"/>
</dbReference>
<evidence type="ECO:0000256" key="5">
    <source>
        <dbReference type="ARBA" id="ARBA00022989"/>
    </source>
</evidence>
<dbReference type="InterPro" id="IPR003780">
    <property type="entry name" value="COX15/CtaA_fam"/>
</dbReference>
<keyword evidence="8 12" id="KW-0350">Heme biosynthesis</keyword>
<evidence type="ECO:0000256" key="2">
    <source>
        <dbReference type="ARBA" id="ARBA00004141"/>
    </source>
</evidence>
<protein>
    <recommendedName>
        <fullName evidence="12">Heme A synthase</fullName>
        <shortName evidence="12">HAS</shortName>
        <ecNumber evidence="12">1.17.99.9</ecNumber>
    </recommendedName>
    <alternativeName>
        <fullName evidence="12">Cytochrome aa3-controlling protein</fullName>
    </alternativeName>
</protein>
<evidence type="ECO:0000256" key="3">
    <source>
        <dbReference type="ARBA" id="ARBA00022692"/>
    </source>
</evidence>
<sequence>MAKHTAVRPLNDGIPLEAVANYGPARPNAIARWLYFVAALVVMMVLVGGITRLTESGLSITEWKPVTGALPPFSEQAWQAEFDAYRQIPEYTQVNGPAGMTLAQYKFIYFWEWLHRLLGRVIGLAFAVPLALYWIRGAIPIGYKPRLLALLALGAMQGVFGWLMVSSGVGAEAQELGRTDVSHYWLSIHLMTAFFTLGGLVWTALDLTNYAQGQPRAGLRGFPVVVLVVVALQLLYGAWMAGLNAGYVAGGGWLNSWPLMQGSFFPDGVDWSRGAWHAFTADPFMVHFIHRWWAWITVGFLIVMARKLRATQRPISVAIHVVFGVQILLGIATVWSGVALWIAVAHQLFGALLVCVTVWGAHAMGYRDRMPGSALR</sequence>
<reference evidence="13 14" key="1">
    <citation type="submission" date="2020-08" db="EMBL/GenBank/DDBJ databases">
        <authorList>
            <person name="Liu G."/>
            <person name="Sun C."/>
        </authorList>
    </citation>
    <scope>NUCLEOTIDE SEQUENCE [LARGE SCALE GENOMIC DNA]</scope>
    <source>
        <strain evidence="13 14">OT19</strain>
    </source>
</reference>
<dbReference type="GO" id="GO:0016653">
    <property type="term" value="F:oxidoreductase activity, acting on NAD(P)H, heme protein as acceptor"/>
    <property type="evidence" value="ECO:0007669"/>
    <property type="project" value="TreeGrafter"/>
</dbReference>
<evidence type="ECO:0000256" key="7">
    <source>
        <dbReference type="ARBA" id="ARBA00023004"/>
    </source>
</evidence>
<dbReference type="Pfam" id="PF02628">
    <property type="entry name" value="COX15-CtaA"/>
    <property type="match status" value="1"/>
</dbReference>
<dbReference type="GO" id="GO:0120547">
    <property type="term" value="F:heme A synthase activity"/>
    <property type="evidence" value="ECO:0007669"/>
    <property type="project" value="UniProtKB-EC"/>
</dbReference>
<evidence type="ECO:0000256" key="12">
    <source>
        <dbReference type="HAMAP-Rule" id="MF_01665"/>
    </source>
</evidence>
<keyword evidence="6 12" id="KW-0560">Oxidoreductase</keyword>
<evidence type="ECO:0000256" key="4">
    <source>
        <dbReference type="ARBA" id="ARBA00022723"/>
    </source>
</evidence>
<organism evidence="13 14">
    <name type="scientific">Croceicoccus marinus</name>
    <dbReference type="NCBI Taxonomy" id="450378"/>
    <lineage>
        <taxon>Bacteria</taxon>
        <taxon>Pseudomonadati</taxon>
        <taxon>Pseudomonadota</taxon>
        <taxon>Alphaproteobacteria</taxon>
        <taxon>Sphingomonadales</taxon>
        <taxon>Erythrobacteraceae</taxon>
        <taxon>Croceicoccus</taxon>
    </lineage>
</organism>
<keyword evidence="3 12" id="KW-0812">Transmembrane</keyword>
<evidence type="ECO:0000313" key="13">
    <source>
        <dbReference type="EMBL" id="QNE05619.1"/>
    </source>
</evidence>
<dbReference type="UniPathway" id="UPA00269">
    <property type="reaction ID" value="UER00713"/>
</dbReference>
<comment type="pathway">
    <text evidence="10 12">Porphyrin-containing compound metabolism; heme A biosynthesis; heme A from heme O: step 1/1.</text>
</comment>
<keyword evidence="12" id="KW-1003">Cell membrane</keyword>